<organism evidence="14 15">
    <name type="scientific">Neoarthrinium moseri</name>
    <dbReference type="NCBI Taxonomy" id="1658444"/>
    <lineage>
        <taxon>Eukaryota</taxon>
        <taxon>Fungi</taxon>
        <taxon>Dikarya</taxon>
        <taxon>Ascomycota</taxon>
        <taxon>Pezizomycotina</taxon>
        <taxon>Sordariomycetes</taxon>
        <taxon>Xylariomycetidae</taxon>
        <taxon>Amphisphaeriales</taxon>
        <taxon>Apiosporaceae</taxon>
        <taxon>Neoarthrinium</taxon>
    </lineage>
</organism>
<keyword evidence="10" id="KW-0539">Nucleus</keyword>
<evidence type="ECO:0000256" key="5">
    <source>
        <dbReference type="ARBA" id="ARBA00022771"/>
    </source>
</evidence>
<keyword evidence="6" id="KW-0862">Zinc</keyword>
<dbReference type="Gene3D" id="3.30.160.60">
    <property type="entry name" value="Classic Zinc Finger"/>
    <property type="match status" value="2"/>
</dbReference>
<dbReference type="EMBL" id="JAFIMR010000001">
    <property type="protein sequence ID" value="KAI1881847.1"/>
    <property type="molecule type" value="Genomic_DNA"/>
</dbReference>
<dbReference type="OrthoDB" id="8922241at2759"/>
<accession>A0A9P9WZ66</accession>
<dbReference type="SUPFAM" id="SSF57667">
    <property type="entry name" value="beta-beta-alpha zinc fingers"/>
    <property type="match status" value="1"/>
</dbReference>
<feature type="region of interest" description="Disordered" evidence="12">
    <location>
        <begin position="1"/>
        <end position="65"/>
    </location>
</feature>
<feature type="domain" description="C2H2-type" evidence="13">
    <location>
        <begin position="335"/>
        <end position="354"/>
    </location>
</feature>
<feature type="region of interest" description="Disordered" evidence="12">
    <location>
        <begin position="357"/>
        <end position="392"/>
    </location>
</feature>
<feature type="compositionally biased region" description="Low complexity" evidence="12">
    <location>
        <begin position="166"/>
        <end position="181"/>
    </location>
</feature>
<keyword evidence="4" id="KW-0677">Repeat</keyword>
<keyword evidence="7" id="KW-0805">Transcription regulation</keyword>
<evidence type="ECO:0000256" key="7">
    <source>
        <dbReference type="ARBA" id="ARBA00023015"/>
    </source>
</evidence>
<sequence length="392" mass="41521">METTSFASRRPAAGGLPHFQLPPPNPMVDSQVPRTDGLSPLSSGVNSGSSQSSQAGGIAPYNPTGSWPLPGGSSYTYSSLNQGQTGLMQPNYNRQLYSPTGAAYHARSSNSPATGESLAAPPYDSVSPPFPLPTSGGGPAHHSMLSHQTSHHPPPLQNSILSSQGAVSQPPTPSSAAPADSYGRHPPTPGYYTTPSSTPQQSSFPAFSASTLPSPTHHSPTTTGPMSRGIPSLSGQHSPMQPPHYQSRSYGYPLPPAMGGAVLSNMTNPGGQMTIVGGLNHMSHGYPGHIGHMYPHGQAPPQQDRPFKCDVCPQSFNRNHDLKRHKRIHLAVKPFPCNHCDKSFSRKDALKRHRLVKGCGNGKTSPADDSSPQDDVKQDPDLSSNDDIKEEM</sequence>
<dbReference type="PROSITE" id="PS00028">
    <property type="entry name" value="ZINC_FINGER_C2H2_1"/>
    <property type="match status" value="1"/>
</dbReference>
<evidence type="ECO:0000256" key="4">
    <source>
        <dbReference type="ARBA" id="ARBA00022737"/>
    </source>
</evidence>
<evidence type="ECO:0000313" key="14">
    <source>
        <dbReference type="EMBL" id="KAI1881847.1"/>
    </source>
</evidence>
<keyword evidence="15" id="KW-1185">Reference proteome</keyword>
<dbReference type="GO" id="GO:0005634">
    <property type="term" value="C:nucleus"/>
    <property type="evidence" value="ECO:0007669"/>
    <property type="project" value="UniProtKB-SubCell"/>
</dbReference>
<dbReference type="InterPro" id="IPR013087">
    <property type="entry name" value="Znf_C2H2_type"/>
</dbReference>
<evidence type="ECO:0000256" key="9">
    <source>
        <dbReference type="ARBA" id="ARBA00023163"/>
    </source>
</evidence>
<name>A0A9P9WZ66_9PEZI</name>
<evidence type="ECO:0000313" key="15">
    <source>
        <dbReference type="Proteomes" id="UP000829685"/>
    </source>
</evidence>
<comment type="caution">
    <text evidence="14">The sequence shown here is derived from an EMBL/GenBank/DDBJ whole genome shotgun (WGS) entry which is preliminary data.</text>
</comment>
<feature type="compositionally biased region" description="Low complexity" evidence="12">
    <location>
        <begin position="190"/>
        <end position="227"/>
    </location>
</feature>
<comment type="subcellular location">
    <subcellularLocation>
        <location evidence="1">Nucleus</location>
    </subcellularLocation>
</comment>
<dbReference type="Proteomes" id="UP000829685">
    <property type="component" value="Unassembled WGS sequence"/>
</dbReference>
<dbReference type="GO" id="GO:0003677">
    <property type="term" value="F:DNA binding"/>
    <property type="evidence" value="ECO:0007669"/>
    <property type="project" value="UniProtKB-KW"/>
</dbReference>
<dbReference type="FunFam" id="3.30.160.60:FF:000188">
    <property type="entry name" value="Zinc finger protein 787"/>
    <property type="match status" value="1"/>
</dbReference>
<keyword evidence="5 11" id="KW-0863">Zinc-finger</keyword>
<dbReference type="PANTHER" id="PTHR16515:SF66">
    <property type="entry name" value="C2H2-TYPE DOMAIN-CONTAINING PROTEIN"/>
    <property type="match status" value="1"/>
</dbReference>
<feature type="domain" description="C2H2-type" evidence="13">
    <location>
        <begin position="307"/>
        <end position="334"/>
    </location>
</feature>
<comment type="similarity">
    <text evidence="2">Belongs to the krueppel C2H2-type zinc-finger protein family.</text>
</comment>
<evidence type="ECO:0000256" key="12">
    <source>
        <dbReference type="SAM" id="MobiDB-lite"/>
    </source>
</evidence>
<dbReference type="GO" id="GO:0008270">
    <property type="term" value="F:zinc ion binding"/>
    <property type="evidence" value="ECO:0007669"/>
    <property type="project" value="UniProtKB-KW"/>
</dbReference>
<dbReference type="PANTHER" id="PTHR16515">
    <property type="entry name" value="PR DOMAIN ZINC FINGER PROTEIN"/>
    <property type="match status" value="1"/>
</dbReference>
<dbReference type="FunFam" id="3.30.160.60:FF:001156">
    <property type="entry name" value="Zinc finger protein 407"/>
    <property type="match status" value="1"/>
</dbReference>
<dbReference type="SMART" id="SM00355">
    <property type="entry name" value="ZnF_C2H2"/>
    <property type="match status" value="2"/>
</dbReference>
<protein>
    <recommendedName>
        <fullName evidence="13">C2H2-type domain-containing protein</fullName>
    </recommendedName>
</protein>
<keyword evidence="8" id="KW-0238">DNA-binding</keyword>
<evidence type="ECO:0000256" key="6">
    <source>
        <dbReference type="ARBA" id="ARBA00022833"/>
    </source>
</evidence>
<evidence type="ECO:0000256" key="2">
    <source>
        <dbReference type="ARBA" id="ARBA00006991"/>
    </source>
</evidence>
<evidence type="ECO:0000256" key="3">
    <source>
        <dbReference type="ARBA" id="ARBA00022723"/>
    </source>
</evidence>
<evidence type="ECO:0000256" key="11">
    <source>
        <dbReference type="PROSITE-ProRule" id="PRU00042"/>
    </source>
</evidence>
<reference evidence="14" key="1">
    <citation type="submission" date="2021-03" db="EMBL/GenBank/DDBJ databases">
        <title>Revisited historic fungal species revealed as producer of novel bioactive compounds through whole genome sequencing and comparative genomics.</title>
        <authorList>
            <person name="Vignolle G.A."/>
            <person name="Hochenegger N."/>
            <person name="Mach R.L."/>
            <person name="Mach-Aigner A.R."/>
            <person name="Javad Rahimi M."/>
            <person name="Salim K.A."/>
            <person name="Chan C.M."/>
            <person name="Lim L.B.L."/>
            <person name="Cai F."/>
            <person name="Druzhinina I.S."/>
            <person name="U'Ren J.M."/>
            <person name="Derntl C."/>
        </authorList>
    </citation>
    <scope>NUCLEOTIDE SEQUENCE</scope>
    <source>
        <strain evidence="14">TUCIM 5799</strain>
    </source>
</reference>
<dbReference type="InterPro" id="IPR050331">
    <property type="entry name" value="Zinc_finger"/>
</dbReference>
<evidence type="ECO:0000256" key="1">
    <source>
        <dbReference type="ARBA" id="ARBA00004123"/>
    </source>
</evidence>
<evidence type="ECO:0000256" key="10">
    <source>
        <dbReference type="ARBA" id="ARBA00023242"/>
    </source>
</evidence>
<gene>
    <name evidence="14" type="ORF">JX265_000673</name>
</gene>
<feature type="compositionally biased region" description="Low complexity" evidence="12">
    <location>
        <begin position="37"/>
        <end position="57"/>
    </location>
</feature>
<evidence type="ECO:0000256" key="8">
    <source>
        <dbReference type="ARBA" id="ARBA00023125"/>
    </source>
</evidence>
<dbReference type="AlphaFoldDB" id="A0A9P9WZ66"/>
<keyword evidence="9" id="KW-0804">Transcription</keyword>
<evidence type="ECO:0000259" key="13">
    <source>
        <dbReference type="PROSITE" id="PS50157"/>
    </source>
</evidence>
<dbReference type="GO" id="GO:0010468">
    <property type="term" value="P:regulation of gene expression"/>
    <property type="evidence" value="ECO:0007669"/>
    <property type="project" value="TreeGrafter"/>
</dbReference>
<dbReference type="Pfam" id="PF00096">
    <property type="entry name" value="zf-C2H2"/>
    <property type="match status" value="2"/>
</dbReference>
<feature type="region of interest" description="Disordered" evidence="12">
    <location>
        <begin position="103"/>
        <end position="248"/>
    </location>
</feature>
<proteinExistence type="inferred from homology"/>
<keyword evidence="3" id="KW-0479">Metal-binding</keyword>
<dbReference type="PROSITE" id="PS50157">
    <property type="entry name" value="ZINC_FINGER_C2H2_2"/>
    <property type="match status" value="2"/>
</dbReference>
<dbReference type="InterPro" id="IPR036236">
    <property type="entry name" value="Znf_C2H2_sf"/>
</dbReference>
<feature type="compositionally biased region" description="Polar residues" evidence="12">
    <location>
        <begin position="233"/>
        <end position="248"/>
    </location>
</feature>